<feature type="domain" description="Recombinase" evidence="3">
    <location>
        <begin position="160"/>
        <end position="264"/>
    </location>
</feature>
<name>A0ABR6VKV2_9FIRM</name>
<dbReference type="PROSITE" id="PS51736">
    <property type="entry name" value="RECOMBINASES_3"/>
    <property type="match status" value="1"/>
</dbReference>
<organism evidence="4 5">
    <name type="scientific">Megasphaera hominis</name>
    <dbReference type="NCBI Taxonomy" id="159836"/>
    <lineage>
        <taxon>Bacteria</taxon>
        <taxon>Bacillati</taxon>
        <taxon>Bacillota</taxon>
        <taxon>Negativicutes</taxon>
        <taxon>Veillonellales</taxon>
        <taxon>Veillonellaceae</taxon>
        <taxon>Megasphaera</taxon>
    </lineage>
</organism>
<dbReference type="InterPro" id="IPR050639">
    <property type="entry name" value="SSR_resolvase"/>
</dbReference>
<dbReference type="PANTHER" id="PTHR30461:SF23">
    <property type="entry name" value="DNA RECOMBINASE-RELATED"/>
    <property type="match status" value="1"/>
</dbReference>
<protein>
    <submittedName>
        <fullName evidence="4">Recombinase family protein</fullName>
    </submittedName>
</protein>
<keyword evidence="5" id="KW-1185">Reference proteome</keyword>
<dbReference type="InterPro" id="IPR011109">
    <property type="entry name" value="DNA_bind_recombinase_dom"/>
</dbReference>
<feature type="coiled-coil region" evidence="1">
    <location>
        <begin position="353"/>
        <end position="414"/>
    </location>
</feature>
<dbReference type="Gene3D" id="3.40.50.1390">
    <property type="entry name" value="Resolvase, N-terminal catalytic domain"/>
    <property type="match status" value="1"/>
</dbReference>
<dbReference type="Pfam" id="PF13408">
    <property type="entry name" value="Zn_ribbon_recom"/>
    <property type="match status" value="1"/>
</dbReference>
<dbReference type="InterPro" id="IPR006119">
    <property type="entry name" value="Resolv_N"/>
</dbReference>
<dbReference type="SUPFAM" id="SSF53041">
    <property type="entry name" value="Resolvase-like"/>
    <property type="match status" value="1"/>
</dbReference>
<evidence type="ECO:0000256" key="1">
    <source>
        <dbReference type="SAM" id="Coils"/>
    </source>
</evidence>
<dbReference type="EMBL" id="JACOGK010000025">
    <property type="protein sequence ID" value="MBC3537324.1"/>
    <property type="molecule type" value="Genomic_DNA"/>
</dbReference>
<dbReference type="Gene3D" id="3.90.1750.20">
    <property type="entry name" value="Putative Large Serine Recombinase, Chain B, Domain 2"/>
    <property type="match status" value="1"/>
</dbReference>
<dbReference type="InterPro" id="IPR038109">
    <property type="entry name" value="DNA_bind_recomb_sf"/>
</dbReference>
<evidence type="ECO:0000313" key="5">
    <source>
        <dbReference type="Proteomes" id="UP000606870"/>
    </source>
</evidence>
<proteinExistence type="predicted"/>
<reference evidence="4 5" key="1">
    <citation type="submission" date="2020-08" db="EMBL/GenBank/DDBJ databases">
        <authorList>
            <person name="Liu C."/>
            <person name="Sun Q."/>
        </authorList>
    </citation>
    <scope>NUCLEOTIDE SEQUENCE [LARGE SCALE GENOMIC DNA]</scope>
    <source>
        <strain evidence="4 5">NSJ-59</strain>
    </source>
</reference>
<keyword evidence="1" id="KW-0175">Coiled coil</keyword>
<evidence type="ECO:0000259" key="3">
    <source>
        <dbReference type="PROSITE" id="PS51737"/>
    </source>
</evidence>
<accession>A0ABR6VKV2</accession>
<dbReference type="SMART" id="SM00857">
    <property type="entry name" value="Resolvase"/>
    <property type="match status" value="1"/>
</dbReference>
<comment type="caution">
    <text evidence="4">The sequence shown here is derived from an EMBL/GenBank/DDBJ whole genome shotgun (WGS) entry which is preliminary data.</text>
</comment>
<dbReference type="PANTHER" id="PTHR30461">
    <property type="entry name" value="DNA-INVERTASE FROM LAMBDOID PROPHAGE"/>
    <property type="match status" value="1"/>
</dbReference>
<dbReference type="Pfam" id="PF00239">
    <property type="entry name" value="Resolvase"/>
    <property type="match status" value="1"/>
</dbReference>
<dbReference type="Proteomes" id="UP000606870">
    <property type="component" value="Unassembled WGS sequence"/>
</dbReference>
<gene>
    <name evidence="4" type="ORF">H8J70_08680</name>
</gene>
<evidence type="ECO:0000313" key="4">
    <source>
        <dbReference type="EMBL" id="MBC3537324.1"/>
    </source>
</evidence>
<dbReference type="CDD" id="cd00338">
    <property type="entry name" value="Ser_Recombinase"/>
    <property type="match status" value="1"/>
</dbReference>
<dbReference type="Pfam" id="PF07508">
    <property type="entry name" value="Recombinase"/>
    <property type="match status" value="1"/>
</dbReference>
<feature type="domain" description="Resolvase/invertase-type recombinase catalytic" evidence="2">
    <location>
        <begin position="8"/>
        <end position="152"/>
    </location>
</feature>
<sequence length="500" mass="57471">MENKENRYAVIYARYSSDRQREESIEGQLRICEDFAKRNNLKVINTYIDRAQTGRSDRRPEFQHMIKDAAQKHFQFILVYKLNRFARSRYDSSRYRHILNGYGVRIMSATENIPGDPSGILLESVIEGLAEFYSAELAENVLRGMTENVLEGKWPGGPVPLGYKVVDHYLQIDETKAPYVRQAYRLYIEGHSLSSIIRELTAAGCLTANGKPISMSTLDRMLCNERYTGTLIWRDIRHANVYPVIIDPDTYAAAQAVMKRRKKTRSNSDYNFLLSGKLYCAHCGALMSGTSGTSRQGVRYYYYVCASRQNACDTGYIRADRLEDKVFNATLRIINNPKAIEAIAKQAMAVQKSQDVSFEIKALKDNIKDLEKKLSNCMKAVDSGMISSTLTARVQDYERQLTFMREDVARKELLDQRDFVDQETIEFFFHSLAKRVANDDRYKYIIVTALIQAVIIHEHAVEIRFNYRQQNTPVLQNPVTLECSDNSRMVDHQGIEPWTP</sequence>
<dbReference type="InterPro" id="IPR036162">
    <property type="entry name" value="Resolvase-like_N_sf"/>
</dbReference>
<dbReference type="PROSITE" id="PS51737">
    <property type="entry name" value="RECOMBINASE_DNA_BIND"/>
    <property type="match status" value="1"/>
</dbReference>
<dbReference type="InterPro" id="IPR025827">
    <property type="entry name" value="Zn_ribbon_recom_dom"/>
</dbReference>
<evidence type="ECO:0000259" key="2">
    <source>
        <dbReference type="PROSITE" id="PS51736"/>
    </source>
</evidence>